<dbReference type="InterPro" id="IPR006439">
    <property type="entry name" value="HAD-SF_hydro_IA"/>
</dbReference>
<name>A0A9D1DZ12_9FIRM</name>
<dbReference type="SUPFAM" id="SSF56784">
    <property type="entry name" value="HAD-like"/>
    <property type="match status" value="1"/>
</dbReference>
<dbReference type="GO" id="GO:0008962">
    <property type="term" value="F:phosphatidylglycerophosphatase activity"/>
    <property type="evidence" value="ECO:0007669"/>
    <property type="project" value="InterPro"/>
</dbReference>
<sequence length="170" mass="19249">MPLLTPDVFYPHITDIPGRFFKERGLKLAVLDVDNTLTSHNNPTPFPGVAEWIAAREAEGVILCILSNNSPERVEPFARKLRLPFVANAAKPLPWGLAKACKRYGVERRECCLIGDQLFTDMLAANLFPGGTSVLVEPWEEETHGFLAVKRKWEKPFLRRYFRKRGEKGG</sequence>
<proteinExistence type="predicted"/>
<evidence type="ECO:0000313" key="2">
    <source>
        <dbReference type="Proteomes" id="UP000824241"/>
    </source>
</evidence>
<dbReference type="InterPro" id="IPR036412">
    <property type="entry name" value="HAD-like_sf"/>
</dbReference>
<evidence type="ECO:0000313" key="1">
    <source>
        <dbReference type="EMBL" id="HIR61588.1"/>
    </source>
</evidence>
<dbReference type="InterPro" id="IPR006549">
    <property type="entry name" value="HAD-SF_hydro_IIIA"/>
</dbReference>
<dbReference type="Pfam" id="PF00702">
    <property type="entry name" value="Hydrolase"/>
    <property type="match status" value="1"/>
</dbReference>
<accession>A0A9D1DZ12</accession>
<dbReference type="AlphaFoldDB" id="A0A9D1DZ12"/>
<dbReference type="EMBL" id="DVHA01000275">
    <property type="protein sequence ID" value="HIR61588.1"/>
    <property type="molecule type" value="Genomic_DNA"/>
</dbReference>
<protein>
    <submittedName>
        <fullName evidence="1">YqeG family HAD IIIA-type phosphatase</fullName>
    </submittedName>
</protein>
<organism evidence="1 2">
    <name type="scientific">Candidatus Faecivivens stercoravium</name>
    <dbReference type="NCBI Taxonomy" id="2840803"/>
    <lineage>
        <taxon>Bacteria</taxon>
        <taxon>Bacillati</taxon>
        <taxon>Bacillota</taxon>
        <taxon>Clostridia</taxon>
        <taxon>Eubacteriales</taxon>
        <taxon>Oscillospiraceae</taxon>
        <taxon>Oscillospiraceae incertae sedis</taxon>
        <taxon>Candidatus Faecivivens</taxon>
    </lineage>
</organism>
<dbReference type="Proteomes" id="UP000824241">
    <property type="component" value="Unassembled WGS sequence"/>
</dbReference>
<dbReference type="NCBIfam" id="TIGR01662">
    <property type="entry name" value="HAD-SF-IIIA"/>
    <property type="match status" value="1"/>
</dbReference>
<comment type="caution">
    <text evidence="1">The sequence shown here is derived from an EMBL/GenBank/DDBJ whole genome shotgun (WGS) entry which is preliminary data.</text>
</comment>
<reference evidence="1" key="2">
    <citation type="journal article" date="2021" name="PeerJ">
        <title>Extensive microbial diversity within the chicken gut microbiome revealed by metagenomics and culture.</title>
        <authorList>
            <person name="Gilroy R."/>
            <person name="Ravi A."/>
            <person name="Getino M."/>
            <person name="Pursley I."/>
            <person name="Horton D.L."/>
            <person name="Alikhan N.F."/>
            <person name="Baker D."/>
            <person name="Gharbi K."/>
            <person name="Hall N."/>
            <person name="Watson M."/>
            <person name="Adriaenssens E.M."/>
            <person name="Foster-Nyarko E."/>
            <person name="Jarju S."/>
            <person name="Secka A."/>
            <person name="Antonio M."/>
            <person name="Oren A."/>
            <person name="Chaudhuri R.R."/>
            <person name="La Ragione R."/>
            <person name="Hildebrand F."/>
            <person name="Pallen M.J."/>
        </authorList>
    </citation>
    <scope>NUCLEOTIDE SEQUENCE</scope>
    <source>
        <strain evidence="1">CHK189-12415</strain>
    </source>
</reference>
<dbReference type="InterPro" id="IPR010021">
    <property type="entry name" value="PGPP1/Gep4"/>
</dbReference>
<dbReference type="InterPro" id="IPR023214">
    <property type="entry name" value="HAD_sf"/>
</dbReference>
<reference evidence="1" key="1">
    <citation type="submission" date="2020-10" db="EMBL/GenBank/DDBJ databases">
        <authorList>
            <person name="Gilroy R."/>
        </authorList>
    </citation>
    <scope>NUCLEOTIDE SEQUENCE</scope>
    <source>
        <strain evidence="1">CHK189-12415</strain>
    </source>
</reference>
<dbReference type="NCBIfam" id="TIGR01549">
    <property type="entry name" value="HAD-SF-IA-v1"/>
    <property type="match status" value="1"/>
</dbReference>
<gene>
    <name evidence="1" type="ORF">IAB37_08455</name>
</gene>
<dbReference type="Gene3D" id="3.40.50.1000">
    <property type="entry name" value="HAD superfamily/HAD-like"/>
    <property type="match status" value="1"/>
</dbReference>
<dbReference type="NCBIfam" id="TIGR01668">
    <property type="entry name" value="YqeG_hyp_ppase"/>
    <property type="match status" value="1"/>
</dbReference>